<dbReference type="InterPro" id="IPR050855">
    <property type="entry name" value="NDM-1-like"/>
</dbReference>
<keyword evidence="3" id="KW-1185">Reference proteome</keyword>
<feature type="domain" description="Metallo-beta-lactamase" evidence="1">
    <location>
        <begin position="42"/>
        <end position="227"/>
    </location>
</feature>
<dbReference type="CDD" id="cd07739">
    <property type="entry name" value="metallo-hydrolase-like_MBL-fold"/>
    <property type="match status" value="1"/>
</dbReference>
<organism evidence="2 3">
    <name type="scientific">Nocardioides endophyticus</name>
    <dbReference type="NCBI Taxonomy" id="1353775"/>
    <lineage>
        <taxon>Bacteria</taxon>
        <taxon>Bacillati</taxon>
        <taxon>Actinomycetota</taxon>
        <taxon>Actinomycetes</taxon>
        <taxon>Propionibacteriales</taxon>
        <taxon>Nocardioidaceae</taxon>
        <taxon>Nocardioides</taxon>
    </lineage>
</organism>
<protein>
    <submittedName>
        <fullName evidence="2">MBL fold metallo-hydrolase</fullName>
    </submittedName>
</protein>
<dbReference type="Proteomes" id="UP001499882">
    <property type="component" value="Unassembled WGS sequence"/>
</dbReference>
<reference evidence="3" key="1">
    <citation type="journal article" date="2019" name="Int. J. Syst. Evol. Microbiol.">
        <title>The Global Catalogue of Microorganisms (GCM) 10K type strain sequencing project: providing services to taxonomists for standard genome sequencing and annotation.</title>
        <authorList>
            <consortium name="The Broad Institute Genomics Platform"/>
            <consortium name="The Broad Institute Genome Sequencing Center for Infectious Disease"/>
            <person name="Wu L."/>
            <person name="Ma J."/>
        </authorList>
    </citation>
    <scope>NUCLEOTIDE SEQUENCE [LARGE SCALE GENOMIC DNA]</scope>
    <source>
        <strain evidence="3">JCM 18532</strain>
    </source>
</reference>
<evidence type="ECO:0000313" key="3">
    <source>
        <dbReference type="Proteomes" id="UP001499882"/>
    </source>
</evidence>
<dbReference type="SUPFAM" id="SSF56281">
    <property type="entry name" value="Metallo-hydrolase/oxidoreductase"/>
    <property type="match status" value="1"/>
</dbReference>
<gene>
    <name evidence="2" type="ORF">GCM10023350_43320</name>
</gene>
<dbReference type="Pfam" id="PF00753">
    <property type="entry name" value="Lactamase_B"/>
    <property type="match status" value="1"/>
</dbReference>
<dbReference type="Gene3D" id="3.60.15.10">
    <property type="entry name" value="Ribonuclease Z/Hydroxyacylglutathione hydrolase-like"/>
    <property type="match status" value="1"/>
</dbReference>
<dbReference type="SMART" id="SM00849">
    <property type="entry name" value="Lactamase_B"/>
    <property type="match status" value="1"/>
</dbReference>
<evidence type="ECO:0000259" key="1">
    <source>
        <dbReference type="SMART" id="SM00849"/>
    </source>
</evidence>
<dbReference type="InterPro" id="IPR001279">
    <property type="entry name" value="Metallo-B-lactamas"/>
</dbReference>
<dbReference type="PANTHER" id="PTHR42951:SF14">
    <property type="entry name" value="METALLO-BETA-LACTAMASE SUPERFAMILY PROTEIN"/>
    <property type="match status" value="1"/>
</dbReference>
<dbReference type="InterPro" id="IPR036866">
    <property type="entry name" value="RibonucZ/Hydroxyglut_hydro"/>
</dbReference>
<accession>A0ABP8ZDC8</accession>
<name>A0ABP8ZDC8_9ACTN</name>
<dbReference type="PANTHER" id="PTHR42951">
    <property type="entry name" value="METALLO-BETA-LACTAMASE DOMAIN-CONTAINING"/>
    <property type="match status" value="1"/>
</dbReference>
<evidence type="ECO:0000313" key="2">
    <source>
        <dbReference type="EMBL" id="GAA4753384.1"/>
    </source>
</evidence>
<sequence length="308" mass="33774">MDIETRPQAAAAPLIRATVYVGRWPAIPAVDVPDFPSGTFSPTTATLVTGVTEAVLIDAQYLKDDVRDLGDLIERTGKRLTTIYVTHAHADHYLGIGPLMERFPEAKCVALPHVVEAMKESMELQREQWALMFGDACVEAGALPDPIDDKTLHVDGSPLNIIEVKQADIHPTTIVHIPEIDVVVAGDSIYNEIHPMLGLSTPEEWRDWLETVELVEKLAPKVIVAGHRRPDGDDHAVDSMITETRAYLNDFAAAFQVADDAEELIRTMTAKYPGHGNLWTLQFSAMSAIQLRDTVSAAADVHPVTTDS</sequence>
<dbReference type="RefSeq" id="WP_345529131.1">
    <property type="nucleotide sequence ID" value="NZ_BAABKN010000028.1"/>
</dbReference>
<dbReference type="EMBL" id="BAABKN010000028">
    <property type="protein sequence ID" value="GAA4753384.1"/>
    <property type="molecule type" value="Genomic_DNA"/>
</dbReference>
<comment type="caution">
    <text evidence="2">The sequence shown here is derived from an EMBL/GenBank/DDBJ whole genome shotgun (WGS) entry which is preliminary data.</text>
</comment>
<proteinExistence type="predicted"/>